<dbReference type="AlphaFoldDB" id="A0A927H2U9"/>
<sequence>MEVFPVTHSILSERALANEILPFYFTDTFIDCRLLVRGMNDSYLVRAKGVEYILRAYRHGHRTLSDIQHELDLLQHLHLRGVRVAYPVDRRDGEFVTEVLAPEGTRYVAVFTYAPGTLWPLSPDIAAVYGQAAARLHQGMELFISNHQRYSIDIRHLLDDRVPRILPLLAHRPNDQYFVSRLWRLLQKEISIMAPDLKRGLCHGDLNGGNCHMDDERRVTFFDFDCEGFGWAAYDVAVFNWSVRDMPNREFALQLWQAYIGAYQNEMPLSDADIASIPYFVAARQLWLVGLHCQHADEWTYGNLNDAYFDRRLRILYELVREENWEL</sequence>
<dbReference type="Gene3D" id="3.30.200.20">
    <property type="entry name" value="Phosphorylase Kinase, domain 1"/>
    <property type="match status" value="1"/>
</dbReference>
<name>A0A927H2U9_9BACL</name>
<comment type="caution">
    <text evidence="3">The sequence shown here is derived from an EMBL/GenBank/DDBJ whole genome shotgun (WGS) entry which is preliminary data.</text>
</comment>
<dbReference type="PANTHER" id="PTHR21064">
    <property type="entry name" value="AMINOGLYCOSIDE PHOSPHOTRANSFERASE DOMAIN-CONTAINING PROTEIN-RELATED"/>
    <property type="match status" value="1"/>
</dbReference>
<feature type="domain" description="Aminoglycoside phosphotransferase" evidence="2">
    <location>
        <begin position="40"/>
        <end position="265"/>
    </location>
</feature>
<keyword evidence="4" id="KW-1185">Reference proteome</keyword>
<gene>
    <name evidence="3" type="ORF">IDH45_27170</name>
</gene>
<dbReference type="Proteomes" id="UP000639396">
    <property type="component" value="Unassembled WGS sequence"/>
</dbReference>
<proteinExistence type="inferred from homology"/>
<accession>A0A927H2U9</accession>
<dbReference type="GO" id="GO:0004413">
    <property type="term" value="F:homoserine kinase activity"/>
    <property type="evidence" value="ECO:0007669"/>
    <property type="project" value="TreeGrafter"/>
</dbReference>
<dbReference type="EMBL" id="JACXJA010000045">
    <property type="protein sequence ID" value="MBD2865667.1"/>
    <property type="molecule type" value="Genomic_DNA"/>
</dbReference>
<dbReference type="PANTHER" id="PTHR21064:SF6">
    <property type="entry name" value="AMINOGLYCOSIDE PHOSPHOTRANSFERASE DOMAIN-CONTAINING PROTEIN"/>
    <property type="match status" value="1"/>
</dbReference>
<dbReference type="RefSeq" id="WP_190931289.1">
    <property type="nucleotide sequence ID" value="NZ_JACXJA010000045.1"/>
</dbReference>
<dbReference type="InterPro" id="IPR011009">
    <property type="entry name" value="Kinase-like_dom_sf"/>
</dbReference>
<evidence type="ECO:0000313" key="3">
    <source>
        <dbReference type="EMBL" id="MBD2865667.1"/>
    </source>
</evidence>
<reference evidence="3" key="1">
    <citation type="submission" date="2020-09" db="EMBL/GenBank/DDBJ databases">
        <title>A novel bacterium of genus Paenibacillus, isolated from South China Sea.</title>
        <authorList>
            <person name="Huang H."/>
            <person name="Mo K."/>
            <person name="Hu Y."/>
        </authorList>
    </citation>
    <scope>NUCLEOTIDE SEQUENCE</scope>
    <source>
        <strain evidence="3">IB182363</strain>
    </source>
</reference>
<evidence type="ECO:0000256" key="1">
    <source>
        <dbReference type="ARBA" id="ARBA00038240"/>
    </source>
</evidence>
<dbReference type="SUPFAM" id="SSF56112">
    <property type="entry name" value="Protein kinase-like (PK-like)"/>
    <property type="match status" value="1"/>
</dbReference>
<evidence type="ECO:0000259" key="2">
    <source>
        <dbReference type="Pfam" id="PF01636"/>
    </source>
</evidence>
<protein>
    <submittedName>
        <fullName evidence="3">Phosphotransferase</fullName>
    </submittedName>
</protein>
<evidence type="ECO:0000313" key="4">
    <source>
        <dbReference type="Proteomes" id="UP000639396"/>
    </source>
</evidence>
<dbReference type="Pfam" id="PF01636">
    <property type="entry name" value="APH"/>
    <property type="match status" value="1"/>
</dbReference>
<comment type="similarity">
    <text evidence="1">Belongs to the pseudomonas-type ThrB family.</text>
</comment>
<dbReference type="GO" id="GO:0009088">
    <property type="term" value="P:threonine biosynthetic process"/>
    <property type="evidence" value="ECO:0007669"/>
    <property type="project" value="TreeGrafter"/>
</dbReference>
<dbReference type="InterPro" id="IPR050249">
    <property type="entry name" value="Pseudomonas-type_ThrB"/>
</dbReference>
<organism evidence="3 4">
    <name type="scientific">Paenibacillus oceani</name>
    <dbReference type="NCBI Taxonomy" id="2772510"/>
    <lineage>
        <taxon>Bacteria</taxon>
        <taxon>Bacillati</taxon>
        <taxon>Bacillota</taxon>
        <taxon>Bacilli</taxon>
        <taxon>Bacillales</taxon>
        <taxon>Paenibacillaceae</taxon>
        <taxon>Paenibacillus</taxon>
    </lineage>
</organism>
<dbReference type="Gene3D" id="3.90.1200.10">
    <property type="match status" value="1"/>
</dbReference>
<dbReference type="InterPro" id="IPR002575">
    <property type="entry name" value="Aminoglycoside_PTrfase"/>
</dbReference>